<evidence type="ECO:0000313" key="4">
    <source>
        <dbReference type="EMBL" id="RLQ87376.1"/>
    </source>
</evidence>
<dbReference type="Gene3D" id="1.20.58.760">
    <property type="entry name" value="Peptidase M41"/>
    <property type="match status" value="1"/>
</dbReference>
<dbReference type="PANTHER" id="PTHR23076">
    <property type="entry name" value="METALLOPROTEASE M41 FTSH"/>
    <property type="match status" value="1"/>
</dbReference>
<dbReference type="GO" id="GO:0004176">
    <property type="term" value="F:ATP-dependent peptidase activity"/>
    <property type="evidence" value="ECO:0007669"/>
    <property type="project" value="InterPro"/>
</dbReference>
<reference evidence="4 5" key="1">
    <citation type="submission" date="2018-10" db="EMBL/GenBank/DDBJ databases">
        <title>Notoacmeibacter sp. M2BS9Y-3-1, whole genome shotgun sequence.</title>
        <authorList>
            <person name="Tuo L."/>
        </authorList>
    </citation>
    <scope>NUCLEOTIDE SEQUENCE [LARGE SCALE GENOMIC DNA]</scope>
    <source>
        <strain evidence="4 5">M2BS9Y-3-1</strain>
    </source>
</reference>
<dbReference type="EMBL" id="RCWN01000001">
    <property type="protein sequence ID" value="RLQ87376.1"/>
    <property type="molecule type" value="Genomic_DNA"/>
</dbReference>
<comment type="similarity">
    <text evidence="1">Belongs to the AAA ATPase family.</text>
</comment>
<dbReference type="Pfam" id="PF01434">
    <property type="entry name" value="Peptidase_M41"/>
    <property type="match status" value="1"/>
</dbReference>
<dbReference type="GO" id="GO:0030163">
    <property type="term" value="P:protein catabolic process"/>
    <property type="evidence" value="ECO:0007669"/>
    <property type="project" value="TreeGrafter"/>
</dbReference>
<dbReference type="PANTHER" id="PTHR23076:SF97">
    <property type="entry name" value="ATP-DEPENDENT ZINC METALLOPROTEASE YME1L1"/>
    <property type="match status" value="1"/>
</dbReference>
<dbReference type="InterPro" id="IPR003960">
    <property type="entry name" value="ATPase_AAA_CS"/>
</dbReference>
<organism evidence="4 5">
    <name type="scientific">Notoacmeibacter ruber</name>
    <dbReference type="NCBI Taxonomy" id="2670375"/>
    <lineage>
        <taxon>Bacteria</taxon>
        <taxon>Pseudomonadati</taxon>
        <taxon>Pseudomonadota</taxon>
        <taxon>Alphaproteobacteria</taxon>
        <taxon>Hyphomicrobiales</taxon>
        <taxon>Notoacmeibacteraceae</taxon>
        <taxon>Notoacmeibacter</taxon>
    </lineage>
</organism>
<evidence type="ECO:0000256" key="2">
    <source>
        <dbReference type="SAM" id="MobiDB-lite"/>
    </source>
</evidence>
<dbReference type="InterPro" id="IPR003593">
    <property type="entry name" value="AAA+_ATPase"/>
</dbReference>
<gene>
    <name evidence="4" type="ORF">D8780_03280</name>
</gene>
<dbReference type="InterPro" id="IPR003959">
    <property type="entry name" value="ATPase_AAA_core"/>
</dbReference>
<protein>
    <submittedName>
        <fullName evidence="4">AAA family ATPase</fullName>
    </submittedName>
</protein>
<evidence type="ECO:0000259" key="3">
    <source>
        <dbReference type="SMART" id="SM00382"/>
    </source>
</evidence>
<dbReference type="GO" id="GO:0016887">
    <property type="term" value="F:ATP hydrolysis activity"/>
    <property type="evidence" value="ECO:0007669"/>
    <property type="project" value="InterPro"/>
</dbReference>
<dbReference type="GO" id="GO:0004222">
    <property type="term" value="F:metalloendopeptidase activity"/>
    <property type="evidence" value="ECO:0007669"/>
    <property type="project" value="InterPro"/>
</dbReference>
<dbReference type="InterPro" id="IPR037219">
    <property type="entry name" value="Peptidase_M41-like"/>
</dbReference>
<name>A0A3L7J9T4_9HYPH</name>
<dbReference type="Pfam" id="PF00004">
    <property type="entry name" value="AAA"/>
    <property type="match status" value="1"/>
</dbReference>
<dbReference type="RefSeq" id="WP_121644344.1">
    <property type="nucleotide sequence ID" value="NZ_RCWN01000001.1"/>
</dbReference>
<dbReference type="GO" id="GO:0006508">
    <property type="term" value="P:proteolysis"/>
    <property type="evidence" value="ECO:0007669"/>
    <property type="project" value="InterPro"/>
</dbReference>
<dbReference type="SMART" id="SM00382">
    <property type="entry name" value="AAA"/>
    <property type="match status" value="1"/>
</dbReference>
<feature type="compositionally biased region" description="Basic and acidic residues" evidence="2">
    <location>
        <begin position="181"/>
        <end position="197"/>
    </location>
</feature>
<dbReference type="GO" id="GO:0005886">
    <property type="term" value="C:plasma membrane"/>
    <property type="evidence" value="ECO:0007669"/>
    <property type="project" value="TreeGrafter"/>
</dbReference>
<dbReference type="CDD" id="cd19481">
    <property type="entry name" value="RecA-like_protease"/>
    <property type="match status" value="1"/>
</dbReference>
<comment type="caution">
    <text evidence="4">The sequence shown here is derived from an EMBL/GenBank/DDBJ whole genome shotgun (WGS) entry which is preliminary data.</text>
</comment>
<evidence type="ECO:0000256" key="1">
    <source>
        <dbReference type="RuleBase" id="RU003651"/>
    </source>
</evidence>
<dbReference type="Proteomes" id="UP000281094">
    <property type="component" value="Unassembled WGS sequence"/>
</dbReference>
<sequence>MSTSFAKPPSRRTLADLRDGSDIDNRDDAVTAFVWLRLGQPFADLDFEEKRHLIHVVCPVEAAGAIRDVLLGHSRLLDVLYYPPSARETLTQLQRRSMVLVASSDETLELPPDIRIDFTYTVKDAEDLFCAAYGISLGLGLPDLDDLRDVLLTTEDPQLAHDRLRRIAAAPEPKKAASGNRRSDAIVHTSGAKDKVETPPPQDVSPHVELHRPSSPRISELSGYGKAGNWARDLVRDIADVRSGKLDPIEMDRGALVYGPPGTGKTLLVRAIAAEAGIPMVLGGYSIWLDSKQARGDVAIRMIRESFRTARENAPSILFIDEIDTFGVRGANGTNDSWFRPFVTTLLTEIDGAMSTPGVVVMAATNDPDSVDPALKRAGRLDRSFAIGMPDEHGLFGILGHHFGDADDDTLGTVAAALAGSVTGADIARLAREVHGRARRDRTEVTADLLIQSALPQDDRSDADLWRVAVHEAGHAILHATCGNVPESLSILPNGQFGGGVRIAGKVSTMPGAVDRHVLMLLGGRAAEEVVLGRCSAGASADLDEATRLLSGDEASGMGAWLTAGQVSHEAIERRMRRLYAEAVMRIIAKRKAVEDLARLAVRKRVLSKCVLEEFVGGLDLT</sequence>
<accession>A0A3L7J9T4</accession>
<keyword evidence="5" id="KW-1185">Reference proteome</keyword>
<keyword evidence="1" id="KW-0067">ATP-binding</keyword>
<dbReference type="Gene3D" id="3.40.50.300">
    <property type="entry name" value="P-loop containing nucleotide triphosphate hydrolases"/>
    <property type="match status" value="1"/>
</dbReference>
<evidence type="ECO:0000313" key="5">
    <source>
        <dbReference type="Proteomes" id="UP000281094"/>
    </source>
</evidence>
<dbReference type="InterPro" id="IPR000642">
    <property type="entry name" value="Peptidase_M41"/>
</dbReference>
<feature type="domain" description="AAA+ ATPase" evidence="3">
    <location>
        <begin position="251"/>
        <end position="391"/>
    </location>
</feature>
<dbReference type="SUPFAM" id="SSF52540">
    <property type="entry name" value="P-loop containing nucleoside triphosphate hydrolases"/>
    <property type="match status" value="1"/>
</dbReference>
<dbReference type="Gene3D" id="1.10.8.60">
    <property type="match status" value="1"/>
</dbReference>
<proteinExistence type="inferred from homology"/>
<dbReference type="GO" id="GO:0005524">
    <property type="term" value="F:ATP binding"/>
    <property type="evidence" value="ECO:0007669"/>
    <property type="project" value="UniProtKB-KW"/>
</dbReference>
<feature type="region of interest" description="Disordered" evidence="2">
    <location>
        <begin position="170"/>
        <end position="222"/>
    </location>
</feature>
<dbReference type="PROSITE" id="PS00674">
    <property type="entry name" value="AAA"/>
    <property type="match status" value="1"/>
</dbReference>
<dbReference type="SUPFAM" id="SSF140990">
    <property type="entry name" value="FtsH protease domain-like"/>
    <property type="match status" value="1"/>
</dbReference>
<dbReference type="AlphaFoldDB" id="A0A3L7J9T4"/>
<keyword evidence="1" id="KW-0547">Nucleotide-binding</keyword>
<dbReference type="InterPro" id="IPR027417">
    <property type="entry name" value="P-loop_NTPase"/>
</dbReference>